<sequence length="258" mass="30431">MEATTQSTRVAAAAAPETQEFEPKLIGDPDFKRLDEINRAYEKLFGLTEQLKRELEECLKREKPFSFTEFLDFLTSDTQKWIYTKHIEYNNLNYPGINLEKLIELEAITIEGINDVLNSKAEFDKLKDTVKKLRFNYPLIKLWNEEDQRFAENQDFWEAVDKFCSRITKSEEQNRILKKMENLRDALNDLVEEGIIRPNNGIPELDHLKHWLLLPNRSNLTGFSVDRTLFQSFRMSKYEIKGIPQHWNTNPNLLLSNE</sequence>
<reference evidence="1 2" key="1">
    <citation type="submission" date="2020-02" db="EMBL/GenBank/DDBJ databases">
        <title>Genome sequencing for Draconibacterium sp. strain M1.</title>
        <authorList>
            <person name="Park S.-J."/>
        </authorList>
    </citation>
    <scope>NUCLEOTIDE SEQUENCE [LARGE SCALE GENOMIC DNA]</scope>
    <source>
        <strain evidence="1 2">M1</strain>
    </source>
</reference>
<protein>
    <submittedName>
        <fullName evidence="1">Uncharacterized protein</fullName>
    </submittedName>
</protein>
<dbReference type="EMBL" id="CP048409">
    <property type="protein sequence ID" value="QIA06439.1"/>
    <property type="molecule type" value="Genomic_DNA"/>
</dbReference>
<dbReference type="Proteomes" id="UP000474630">
    <property type="component" value="Chromosome"/>
</dbReference>
<gene>
    <name evidence="1" type="ORF">G0Q07_01255</name>
</gene>
<dbReference type="KEGG" id="drc:G0Q07_01255"/>
<organism evidence="1 2">
    <name type="scientific">Draconibacterium halophilum</name>
    <dbReference type="NCBI Taxonomy" id="2706887"/>
    <lineage>
        <taxon>Bacteria</taxon>
        <taxon>Pseudomonadati</taxon>
        <taxon>Bacteroidota</taxon>
        <taxon>Bacteroidia</taxon>
        <taxon>Marinilabiliales</taxon>
        <taxon>Prolixibacteraceae</taxon>
        <taxon>Draconibacterium</taxon>
    </lineage>
</organism>
<dbReference type="AlphaFoldDB" id="A0A6C0R8F0"/>
<dbReference type="RefSeq" id="WP_163344372.1">
    <property type="nucleotide sequence ID" value="NZ_CP048409.1"/>
</dbReference>
<evidence type="ECO:0000313" key="2">
    <source>
        <dbReference type="Proteomes" id="UP000474630"/>
    </source>
</evidence>
<name>A0A6C0R8F0_9BACT</name>
<proteinExistence type="predicted"/>
<accession>A0A6C0R8F0</accession>
<keyword evidence="2" id="KW-1185">Reference proteome</keyword>
<evidence type="ECO:0000313" key="1">
    <source>
        <dbReference type="EMBL" id="QIA06439.1"/>
    </source>
</evidence>